<organism evidence="1 2">
    <name type="scientific">Candidatus Fischerbacteria bacterium RBG_13_37_8</name>
    <dbReference type="NCBI Taxonomy" id="1817863"/>
    <lineage>
        <taxon>Bacteria</taxon>
        <taxon>Candidatus Fischeribacteriota</taxon>
    </lineage>
</organism>
<evidence type="ECO:0000313" key="1">
    <source>
        <dbReference type="EMBL" id="OGF61386.1"/>
    </source>
</evidence>
<dbReference type="AlphaFoldDB" id="A0A1F5VD92"/>
<sequence>MNVLFIGQPVAKVIPLGAPSFLGSDRNIRHAANDVNDCIMSICYKNSSKNILSLALLIRIFCKSDILFFLLIKAAFQFRRNQKLLLRELQNE</sequence>
<proteinExistence type="predicted"/>
<dbReference type="EMBL" id="MFGW01000197">
    <property type="protein sequence ID" value="OGF61386.1"/>
    <property type="molecule type" value="Genomic_DNA"/>
</dbReference>
<evidence type="ECO:0000313" key="2">
    <source>
        <dbReference type="Proteomes" id="UP000178943"/>
    </source>
</evidence>
<dbReference type="Proteomes" id="UP000178943">
    <property type="component" value="Unassembled WGS sequence"/>
</dbReference>
<gene>
    <name evidence="1" type="ORF">A2Y62_05805</name>
</gene>
<protein>
    <submittedName>
        <fullName evidence="1">Uncharacterized protein</fullName>
    </submittedName>
</protein>
<comment type="caution">
    <text evidence="1">The sequence shown here is derived from an EMBL/GenBank/DDBJ whole genome shotgun (WGS) entry which is preliminary data.</text>
</comment>
<reference evidence="1 2" key="1">
    <citation type="journal article" date="2016" name="Nat. Commun.">
        <title>Thousands of microbial genomes shed light on interconnected biogeochemical processes in an aquifer system.</title>
        <authorList>
            <person name="Anantharaman K."/>
            <person name="Brown C.T."/>
            <person name="Hug L.A."/>
            <person name="Sharon I."/>
            <person name="Castelle C.J."/>
            <person name="Probst A.J."/>
            <person name="Thomas B.C."/>
            <person name="Singh A."/>
            <person name="Wilkins M.J."/>
            <person name="Karaoz U."/>
            <person name="Brodie E.L."/>
            <person name="Williams K.H."/>
            <person name="Hubbard S.S."/>
            <person name="Banfield J.F."/>
        </authorList>
    </citation>
    <scope>NUCLEOTIDE SEQUENCE [LARGE SCALE GENOMIC DNA]</scope>
</reference>
<accession>A0A1F5VD92</accession>
<name>A0A1F5VD92_9BACT</name>